<evidence type="ECO:0000313" key="2">
    <source>
        <dbReference type="Proteomes" id="UP000233350"/>
    </source>
</evidence>
<dbReference type="STRING" id="556267.HWAG_00470"/>
<sequence length="81" mass="9209">MEKIKELEEEIEELSIQLSDMLCVALLLSGAKEENIQDALDAYIDNLDDESIEYGVKEILQNIENLKATHPALFNKDKVCK</sequence>
<dbReference type="EMBL" id="MBPK01000042">
    <property type="protein sequence ID" value="PKT80576.1"/>
    <property type="molecule type" value="Genomic_DNA"/>
</dbReference>
<keyword evidence="2" id="KW-1185">Reference proteome</keyword>
<comment type="caution">
    <text evidence="1">The sequence shown here is derived from an EMBL/GenBank/DDBJ whole genome shotgun (WGS) entry which is preliminary data.</text>
</comment>
<gene>
    <name evidence="1" type="ORF">BCM31_03685</name>
</gene>
<name>A0A2N3PIF4_9HELI</name>
<dbReference type="AlphaFoldDB" id="A0A2N3PIF4"/>
<reference evidence="1 2" key="1">
    <citation type="submission" date="2016-07" db="EMBL/GenBank/DDBJ databases">
        <title>Detection of Helicobacter winghamensis from caecal content of red fox (Vulpes vulpes).</title>
        <authorList>
            <person name="Zanoni R.G."/>
            <person name="Florio D."/>
            <person name="Caffara M."/>
            <person name="Renzi M."/>
            <person name="Parisi A."/>
            <person name="Pasquali F."/>
            <person name="Manfreda G."/>
        </authorList>
    </citation>
    <scope>NUCLEOTIDE SEQUENCE [LARGE SCALE GENOMIC DNA]</scope>
    <source>
        <strain evidence="1 2">295_13</strain>
    </source>
</reference>
<evidence type="ECO:0000313" key="1">
    <source>
        <dbReference type="EMBL" id="PKT80576.1"/>
    </source>
</evidence>
<proteinExistence type="predicted"/>
<organism evidence="1 2">
    <name type="scientific">Helicobacter winghamensis</name>
    <dbReference type="NCBI Taxonomy" id="157268"/>
    <lineage>
        <taxon>Bacteria</taxon>
        <taxon>Pseudomonadati</taxon>
        <taxon>Campylobacterota</taxon>
        <taxon>Epsilonproteobacteria</taxon>
        <taxon>Campylobacterales</taxon>
        <taxon>Helicobacteraceae</taxon>
        <taxon>Helicobacter</taxon>
    </lineage>
</organism>
<protein>
    <submittedName>
        <fullName evidence="1">Uncharacterized protein</fullName>
    </submittedName>
</protein>
<dbReference type="Proteomes" id="UP000233350">
    <property type="component" value="Unassembled WGS sequence"/>
</dbReference>
<dbReference type="GeneID" id="97289208"/>
<accession>A0A2N3PIF4</accession>
<dbReference type="RefSeq" id="WP_040498282.1">
    <property type="nucleotide sequence ID" value="NZ_CABKOI010000021.1"/>
</dbReference>